<reference evidence="10 11" key="1">
    <citation type="journal article" date="2016" name="Nat. Commun.">
        <title>Thousands of microbial genomes shed light on interconnected biogeochemical processes in an aquifer system.</title>
        <authorList>
            <person name="Anantharaman K."/>
            <person name="Brown C.T."/>
            <person name="Hug L.A."/>
            <person name="Sharon I."/>
            <person name="Castelle C.J."/>
            <person name="Probst A.J."/>
            <person name="Thomas B.C."/>
            <person name="Singh A."/>
            <person name="Wilkins M.J."/>
            <person name="Karaoz U."/>
            <person name="Brodie E.L."/>
            <person name="Williams K.H."/>
            <person name="Hubbard S.S."/>
            <person name="Banfield J.F."/>
        </authorList>
    </citation>
    <scope>NUCLEOTIDE SEQUENCE [LARGE SCALE GENOMIC DNA]</scope>
</reference>
<dbReference type="AlphaFoldDB" id="A0A1F5R7G3"/>
<protein>
    <recommendedName>
        <fullName evidence="7">Glycogen synthase</fullName>
        <ecNumber evidence="7">2.4.1.21</ecNumber>
    </recommendedName>
    <alternativeName>
        <fullName evidence="7">Starch [bacterial glycogen] synthase</fullName>
    </alternativeName>
</protein>
<sequence length="482" mass="53810">MNIITIASEMVPFAKTGGLADVAGSLAQMYQQAGHRSIAIVPHYQASDKNILQAESTGIEFEVPIGHGTEKITVFRSRAVPGVTSYLIDHPYFNSRAGLYGTAQGDYQDNAQRFILFARASLELIIRLGVNFDIVHCHDWQCGLIPVYLKNIYYNDPVIKDTKTVFTIHNLAFQGLFPPETMLAAGLPWSLFHIDGLEFYGKMNFLKGGLSFSDHITTVSPNYAREILTPEFGCGLHGLLNILQHKLSGIINGIDYSEWDPGTDRFLPARYYATDFTSKQTSKRLLCRRFGLKYQAEKPLLGMVSRLSAQKGLDILVECLPRLFESNLDIAILGTGDIGYHELLISRQQQHPERLGLKLAFDNEMAHLTYAGSDMFLMPSRYEPCGLGQLIALRYGAIPIVRNTGGLADTVVDYNQGLQKANGFSFNEYSPTAFSGAISRALNLFEDQPSWQQLMSSAMSCDYSWKASARKYLDLFYKLLAE</sequence>
<comment type="caution">
    <text evidence="10">The sequence shown here is derived from an EMBL/GenBank/DDBJ whole genome shotgun (WGS) entry which is preliminary data.</text>
</comment>
<comment type="function">
    <text evidence="2 7">Synthesizes alpha-1,4-glucan chains using ADP-glucose.</text>
</comment>
<organism evidence="10 11">
    <name type="scientific">Candidatus Edwardsbacteria bacterium GWF2_54_11</name>
    <dbReference type="NCBI Taxonomy" id="1817851"/>
    <lineage>
        <taxon>Bacteria</taxon>
        <taxon>Candidatus Edwardsiibacteriota</taxon>
    </lineage>
</organism>
<evidence type="ECO:0000259" key="9">
    <source>
        <dbReference type="Pfam" id="PF08323"/>
    </source>
</evidence>
<gene>
    <name evidence="7" type="primary">glgA</name>
    <name evidence="10" type="ORF">A2024_02305</name>
</gene>
<dbReference type="InterPro" id="IPR013534">
    <property type="entry name" value="Starch_synth_cat_dom"/>
</dbReference>
<dbReference type="UniPathway" id="UPA00164"/>
<comment type="pathway">
    <text evidence="7">Glycan biosynthesis; glycogen biosynthesis.</text>
</comment>
<dbReference type="PANTHER" id="PTHR45825:SF11">
    <property type="entry name" value="ALPHA AMYLASE DOMAIN-CONTAINING PROTEIN"/>
    <property type="match status" value="1"/>
</dbReference>
<dbReference type="GO" id="GO:0004373">
    <property type="term" value="F:alpha-1,4-glucan glucosyltransferase (UDP-glucose donor) activity"/>
    <property type="evidence" value="ECO:0007669"/>
    <property type="project" value="InterPro"/>
</dbReference>
<comment type="catalytic activity">
    <reaction evidence="1 7">
        <text>[(1-&gt;4)-alpha-D-glucosyl](n) + ADP-alpha-D-glucose = [(1-&gt;4)-alpha-D-glucosyl](n+1) + ADP + H(+)</text>
        <dbReference type="Rhea" id="RHEA:18189"/>
        <dbReference type="Rhea" id="RHEA-COMP:9584"/>
        <dbReference type="Rhea" id="RHEA-COMP:9587"/>
        <dbReference type="ChEBI" id="CHEBI:15378"/>
        <dbReference type="ChEBI" id="CHEBI:15444"/>
        <dbReference type="ChEBI" id="CHEBI:57498"/>
        <dbReference type="ChEBI" id="CHEBI:456216"/>
        <dbReference type="EC" id="2.4.1.21"/>
    </reaction>
</comment>
<name>A0A1F5R7G3_9BACT</name>
<evidence type="ECO:0000256" key="1">
    <source>
        <dbReference type="ARBA" id="ARBA00001478"/>
    </source>
</evidence>
<accession>A0A1F5R7G3</accession>
<feature type="binding site" evidence="7">
    <location>
        <position position="15"/>
    </location>
    <ligand>
        <name>ADP-alpha-D-glucose</name>
        <dbReference type="ChEBI" id="CHEBI:57498"/>
    </ligand>
</feature>
<evidence type="ECO:0000256" key="4">
    <source>
        <dbReference type="ARBA" id="ARBA00022676"/>
    </source>
</evidence>
<keyword evidence="6 7" id="KW-0320">Glycogen biosynthesis</keyword>
<dbReference type="PANTHER" id="PTHR45825">
    <property type="entry name" value="GRANULE-BOUND STARCH SYNTHASE 1, CHLOROPLASTIC/AMYLOPLASTIC"/>
    <property type="match status" value="1"/>
</dbReference>
<dbReference type="NCBIfam" id="NF001899">
    <property type="entry name" value="PRK00654.1-2"/>
    <property type="match status" value="1"/>
</dbReference>
<proteinExistence type="inferred from homology"/>
<keyword evidence="4 7" id="KW-0328">Glycosyltransferase</keyword>
<dbReference type="EMBL" id="MFFM01000039">
    <property type="protein sequence ID" value="OGF10395.1"/>
    <property type="molecule type" value="Genomic_DNA"/>
</dbReference>
<evidence type="ECO:0000256" key="2">
    <source>
        <dbReference type="ARBA" id="ARBA00002764"/>
    </source>
</evidence>
<evidence type="ECO:0000256" key="3">
    <source>
        <dbReference type="ARBA" id="ARBA00010281"/>
    </source>
</evidence>
<dbReference type="Gene3D" id="3.40.50.2000">
    <property type="entry name" value="Glycogen Phosphorylase B"/>
    <property type="match status" value="2"/>
</dbReference>
<keyword evidence="5 7" id="KW-0808">Transferase</keyword>
<dbReference type="GO" id="GO:0009011">
    <property type="term" value="F:alpha-1,4-glucan glucosyltransferase (ADP-glucose donor) activity"/>
    <property type="evidence" value="ECO:0007669"/>
    <property type="project" value="UniProtKB-UniRule"/>
</dbReference>
<evidence type="ECO:0000313" key="10">
    <source>
        <dbReference type="EMBL" id="OGF10395.1"/>
    </source>
</evidence>
<dbReference type="CDD" id="cd03791">
    <property type="entry name" value="GT5_Glycogen_synthase_DULL1-like"/>
    <property type="match status" value="1"/>
</dbReference>
<dbReference type="Pfam" id="PF00534">
    <property type="entry name" value="Glycos_transf_1"/>
    <property type="match status" value="1"/>
</dbReference>
<evidence type="ECO:0000256" key="7">
    <source>
        <dbReference type="HAMAP-Rule" id="MF_00484"/>
    </source>
</evidence>
<evidence type="ECO:0000256" key="5">
    <source>
        <dbReference type="ARBA" id="ARBA00022679"/>
    </source>
</evidence>
<dbReference type="HAMAP" id="MF_00484">
    <property type="entry name" value="Glycogen_synth"/>
    <property type="match status" value="1"/>
</dbReference>
<evidence type="ECO:0000256" key="6">
    <source>
        <dbReference type="ARBA" id="ARBA00023056"/>
    </source>
</evidence>
<dbReference type="EC" id="2.4.1.21" evidence="7"/>
<dbReference type="SUPFAM" id="SSF53756">
    <property type="entry name" value="UDP-Glycosyltransferase/glycogen phosphorylase"/>
    <property type="match status" value="1"/>
</dbReference>
<dbReference type="NCBIfam" id="TIGR02095">
    <property type="entry name" value="glgA"/>
    <property type="match status" value="1"/>
</dbReference>
<evidence type="ECO:0000313" key="11">
    <source>
        <dbReference type="Proteomes" id="UP000177230"/>
    </source>
</evidence>
<dbReference type="InterPro" id="IPR001296">
    <property type="entry name" value="Glyco_trans_1"/>
</dbReference>
<dbReference type="Pfam" id="PF08323">
    <property type="entry name" value="Glyco_transf_5"/>
    <property type="match status" value="1"/>
</dbReference>
<feature type="domain" description="Glycosyl transferase family 1" evidence="8">
    <location>
        <begin position="295"/>
        <end position="444"/>
    </location>
</feature>
<dbReference type="Proteomes" id="UP000177230">
    <property type="component" value="Unassembled WGS sequence"/>
</dbReference>
<comment type="similarity">
    <text evidence="3 7">Belongs to the glycosyltransferase 1 family. Bacterial/plant glycogen synthase subfamily.</text>
</comment>
<feature type="domain" description="Starch synthase catalytic" evidence="9">
    <location>
        <begin position="2"/>
        <end position="241"/>
    </location>
</feature>
<evidence type="ECO:0000259" key="8">
    <source>
        <dbReference type="Pfam" id="PF00534"/>
    </source>
</evidence>
<dbReference type="InterPro" id="IPR011835">
    <property type="entry name" value="GS/SS"/>
</dbReference>
<dbReference type="GO" id="GO:0005978">
    <property type="term" value="P:glycogen biosynthetic process"/>
    <property type="evidence" value="ECO:0007669"/>
    <property type="project" value="UniProtKB-UniRule"/>
</dbReference>